<sequence length="1076" mass="120346">MENTQQAEQFLTAIQSFTDQGRYIEAAERLQSTEARTALGTKRVALELAEVFGQQGYYGKAVRTLEQHVTDPEVVSLHNIWISEFNRPLPKEAMERVFVWVKRALDANISHSQFRLAVILLRAYTAGATSRLAKLYGLDMDECKEAMQRLVDAPAIPNLLKAKVFHLLAWTTNPEDKALGESYEVKAVELYKESCSTTGEVGIRVSRVCHDMSSGNMDLVEGGNILEGLLQQLEDQDYLAGRFKALEIMQAKLTGREFFELQLSLIDTAQTLAEQAEAPVLAMIFKLRAISHWYIRDEVDCAWFKGAVANIVALAYIPLNDHQNAIEWSKHSEHLWMSCSVADGAGAVETQLLADVQACSTWTEQEFDAAVAKWTTVIDHEAEQGLTEDVVKKMGHLTDALMKRRDPRTNDLLERWEKLLSQQPPTPSAKAIDFKLAASCLGTVKSLLSPSSQGSWSPQLVAQCINLAQKARRLYQKHKNITEDAKALSIQATLMFYASQRYSSEDLLRASIETMDTTVEAFRLLDSKAMVSSATYWRAVFAFHQNDSAEAVMQYLLEAETARNDERVEVAMLGRLDGLTQKQRMAADPSNLKIFEMAFQLCRRQGWVEQLWEWLQKSKARSLSDLLGLRALIPGYLRAEIMADPEANRLFVQEEALLQAIAQSQAAKRLPLRNQLHLLQQQWRQYSVLDSVTAIRNATPASLEQLRSWFARTPELQDLGPLVFADWLFIEDDIFLLTVRPDSVAPQLAKCPISRAEINKWALRFAKGQGDDDEEYDYDFTREEWDDDDPDYALRHLDALILPLGQVSAPEDLIVLSTTGILHSIPLHALWIDEEPLITRNPVVYAANMTSFMQCFRRSVNFPPQAETTPMTIMAVYEPGGGRAFSPAEQSAVYSAASNLGSITGARVFSDQAANKQHFSNALETSTIFHFHGHCVLRPELLTDQALVLAQGEEVSVSDIFGLTLDTASHITLVACESAVQGVAKADEPLGLVTALLCAGAGSVLGTLWPIASMPGRLFAELFYADVLRQIQEGAGRYGVVDLAKTLRKVVLDLRTDKRRENRIIGLLLFYMAVLY</sequence>
<dbReference type="InterPro" id="IPR024983">
    <property type="entry name" value="CHAT_dom"/>
</dbReference>
<dbReference type="AlphaFoldDB" id="A0A8J5TYD7"/>
<dbReference type="Pfam" id="PF12770">
    <property type="entry name" value="CHAT"/>
    <property type="match status" value="1"/>
</dbReference>
<evidence type="ECO:0000313" key="3">
    <source>
        <dbReference type="Proteomes" id="UP000693942"/>
    </source>
</evidence>
<evidence type="ECO:0000259" key="1">
    <source>
        <dbReference type="Pfam" id="PF12770"/>
    </source>
</evidence>
<feature type="domain" description="CHAT" evidence="1">
    <location>
        <begin position="809"/>
        <end position="1059"/>
    </location>
</feature>
<dbReference type="Proteomes" id="UP000693942">
    <property type="component" value="Unassembled WGS sequence"/>
</dbReference>
<organism evidence="2 3">
    <name type="scientific">Fusarium oxysporum f. sp. raphani</name>
    <dbReference type="NCBI Taxonomy" id="96318"/>
    <lineage>
        <taxon>Eukaryota</taxon>
        <taxon>Fungi</taxon>
        <taxon>Dikarya</taxon>
        <taxon>Ascomycota</taxon>
        <taxon>Pezizomycotina</taxon>
        <taxon>Sordariomycetes</taxon>
        <taxon>Hypocreomycetidae</taxon>
        <taxon>Hypocreales</taxon>
        <taxon>Nectriaceae</taxon>
        <taxon>Fusarium</taxon>
        <taxon>Fusarium oxysporum species complex</taxon>
    </lineage>
</organism>
<evidence type="ECO:0000313" key="2">
    <source>
        <dbReference type="EMBL" id="KAG7418624.1"/>
    </source>
</evidence>
<proteinExistence type="predicted"/>
<gene>
    <name evidence="2" type="ORF">Forpi1262_v016598</name>
</gene>
<comment type="caution">
    <text evidence="2">The sequence shown here is derived from an EMBL/GenBank/DDBJ whole genome shotgun (WGS) entry which is preliminary data.</text>
</comment>
<protein>
    <recommendedName>
        <fullName evidence="1">CHAT domain-containing protein</fullName>
    </recommendedName>
</protein>
<name>A0A8J5TYD7_FUSOX</name>
<dbReference type="EMBL" id="JAELUR010000019">
    <property type="protein sequence ID" value="KAG7418624.1"/>
    <property type="molecule type" value="Genomic_DNA"/>
</dbReference>
<reference evidence="2" key="1">
    <citation type="submission" date="2021-04" db="EMBL/GenBank/DDBJ databases">
        <title>First draft genome resource for Brassicaceae pathogens Fusarium oxysporum f. sp. raphani and Fusarium oxysporum f. sp. rapae.</title>
        <authorList>
            <person name="Asai S."/>
        </authorList>
    </citation>
    <scope>NUCLEOTIDE SEQUENCE</scope>
    <source>
        <strain evidence="2">Tf1262</strain>
    </source>
</reference>
<accession>A0A8J5TYD7</accession>